<dbReference type="RefSeq" id="WP_380035661.1">
    <property type="nucleotide sequence ID" value="NZ_JBHSEH010000004.1"/>
</dbReference>
<dbReference type="Gene3D" id="2.60.40.1120">
    <property type="entry name" value="Carboxypeptidase-like, regulatory domain"/>
    <property type="match status" value="1"/>
</dbReference>
<dbReference type="InterPro" id="IPR008969">
    <property type="entry name" value="CarboxyPept-like_regulatory"/>
</dbReference>
<evidence type="ECO:0000313" key="3">
    <source>
        <dbReference type="EMBL" id="MFC4424919.1"/>
    </source>
</evidence>
<name>A0ABV8XJ43_9DEIO</name>
<accession>A0ABV8XJ43</accession>
<feature type="region of interest" description="Disordered" evidence="1">
    <location>
        <begin position="117"/>
        <end position="142"/>
    </location>
</feature>
<comment type="caution">
    <text evidence="3">The sequence shown here is derived from an EMBL/GenBank/DDBJ whole genome shotgun (WGS) entry which is preliminary data.</text>
</comment>
<protein>
    <recommendedName>
        <fullName evidence="5">Carboxypeptidase regulatory-like domain-containing protein</fullName>
    </recommendedName>
</protein>
<feature type="signal peptide" evidence="2">
    <location>
        <begin position="1"/>
        <end position="24"/>
    </location>
</feature>
<keyword evidence="4" id="KW-1185">Reference proteome</keyword>
<dbReference type="Proteomes" id="UP001595998">
    <property type="component" value="Unassembled WGS sequence"/>
</dbReference>
<feature type="chain" id="PRO_5046006192" description="Carboxypeptidase regulatory-like domain-containing protein" evidence="2">
    <location>
        <begin position="25"/>
        <end position="355"/>
    </location>
</feature>
<sequence>MNSNTSIRTRLLTALLVFCGGGLAAPSTAAKPAQTAVSNTVNGAWRGTFGPIEFTATLKLQGPRVTGSVVVLGKTYPVTGEWKAATGRLTWTYRHINGVVRVDGVLKNGVFQGRNVLNGQDTPANMTRSGSPAGAATPTDFRSPTPYVLKGTVRNAAGQPVPGVDVWADNTLYHNMNVLGRTDAQGQFVLRLPTGQLGTWRAGARFHTVYQNVPFELDLQVNDEAAFSADRGAVRHFTLLTSGPRGDRFWGGTVWPNNGSGYSFGRVEYTFTPVGPLVDGTAGQVLKRFEQHNTIDDIPVGKYRVTARYLPEGGPAQDMQLKSRQGEDWGTSVTIAFRREPQYGVMADFDVRLPR</sequence>
<dbReference type="SUPFAM" id="SSF49464">
    <property type="entry name" value="Carboxypeptidase regulatory domain-like"/>
    <property type="match status" value="1"/>
</dbReference>
<feature type="compositionally biased region" description="Polar residues" evidence="1">
    <location>
        <begin position="117"/>
        <end position="130"/>
    </location>
</feature>
<evidence type="ECO:0000313" key="4">
    <source>
        <dbReference type="Proteomes" id="UP001595998"/>
    </source>
</evidence>
<reference evidence="4" key="1">
    <citation type="journal article" date="2019" name="Int. J. Syst. Evol. Microbiol.">
        <title>The Global Catalogue of Microorganisms (GCM) 10K type strain sequencing project: providing services to taxonomists for standard genome sequencing and annotation.</title>
        <authorList>
            <consortium name="The Broad Institute Genomics Platform"/>
            <consortium name="The Broad Institute Genome Sequencing Center for Infectious Disease"/>
            <person name="Wu L."/>
            <person name="Ma J."/>
        </authorList>
    </citation>
    <scope>NUCLEOTIDE SEQUENCE [LARGE SCALE GENOMIC DNA]</scope>
    <source>
        <strain evidence="4">CCUG 56029</strain>
    </source>
</reference>
<keyword evidence="2" id="KW-0732">Signal</keyword>
<evidence type="ECO:0000256" key="1">
    <source>
        <dbReference type="SAM" id="MobiDB-lite"/>
    </source>
</evidence>
<gene>
    <name evidence="3" type="ORF">ACFOZ9_01760</name>
</gene>
<evidence type="ECO:0008006" key="5">
    <source>
        <dbReference type="Google" id="ProtNLM"/>
    </source>
</evidence>
<proteinExistence type="predicted"/>
<dbReference type="EMBL" id="JBHSEH010000004">
    <property type="protein sequence ID" value="MFC4424919.1"/>
    <property type="molecule type" value="Genomic_DNA"/>
</dbReference>
<evidence type="ECO:0000256" key="2">
    <source>
        <dbReference type="SAM" id="SignalP"/>
    </source>
</evidence>
<organism evidence="3 4">
    <name type="scientific">Deinococcus navajonensis</name>
    <dbReference type="NCBI Taxonomy" id="309884"/>
    <lineage>
        <taxon>Bacteria</taxon>
        <taxon>Thermotogati</taxon>
        <taxon>Deinococcota</taxon>
        <taxon>Deinococci</taxon>
        <taxon>Deinococcales</taxon>
        <taxon>Deinococcaceae</taxon>
        <taxon>Deinococcus</taxon>
    </lineage>
</organism>